<evidence type="ECO:0000256" key="1">
    <source>
        <dbReference type="ARBA" id="ARBA00004651"/>
    </source>
</evidence>
<dbReference type="AlphaFoldDB" id="A0A1M5S554"/>
<keyword evidence="9" id="KW-1185">Reference proteome</keyword>
<comment type="subcellular location">
    <subcellularLocation>
        <location evidence="1">Cell membrane</location>
        <topology evidence="1">Multi-pass membrane protein</topology>
    </subcellularLocation>
</comment>
<organism evidence="8 9">
    <name type="scientific">Hydrocarboniphaga daqingensis</name>
    <dbReference type="NCBI Taxonomy" id="490188"/>
    <lineage>
        <taxon>Bacteria</taxon>
        <taxon>Pseudomonadati</taxon>
        <taxon>Pseudomonadota</taxon>
        <taxon>Gammaproteobacteria</taxon>
        <taxon>Nevskiales</taxon>
        <taxon>Nevskiaceae</taxon>
        <taxon>Hydrocarboniphaga</taxon>
    </lineage>
</organism>
<feature type="domain" description="RDD" evidence="7">
    <location>
        <begin position="7"/>
        <end position="158"/>
    </location>
</feature>
<evidence type="ECO:0000256" key="2">
    <source>
        <dbReference type="ARBA" id="ARBA00022475"/>
    </source>
</evidence>
<dbReference type="InterPro" id="IPR010432">
    <property type="entry name" value="RDD"/>
</dbReference>
<dbReference type="Proteomes" id="UP000199758">
    <property type="component" value="Unassembled WGS sequence"/>
</dbReference>
<evidence type="ECO:0000313" key="9">
    <source>
        <dbReference type="Proteomes" id="UP000199758"/>
    </source>
</evidence>
<dbReference type="STRING" id="490188.SAMN04488068_3338"/>
<name>A0A1M5S554_9GAMM</name>
<protein>
    <submittedName>
        <fullName evidence="8">RDD family protein</fullName>
    </submittedName>
</protein>
<dbReference type="Pfam" id="PF06271">
    <property type="entry name" value="RDD"/>
    <property type="match status" value="1"/>
</dbReference>
<keyword evidence="4 6" id="KW-1133">Transmembrane helix</keyword>
<feature type="transmembrane region" description="Helical" evidence="6">
    <location>
        <begin position="90"/>
        <end position="111"/>
    </location>
</feature>
<keyword evidence="5 6" id="KW-0472">Membrane</keyword>
<evidence type="ECO:0000256" key="6">
    <source>
        <dbReference type="SAM" id="Phobius"/>
    </source>
</evidence>
<keyword evidence="3 6" id="KW-0812">Transmembrane</keyword>
<evidence type="ECO:0000256" key="3">
    <source>
        <dbReference type="ARBA" id="ARBA00022692"/>
    </source>
</evidence>
<reference evidence="8 9" key="1">
    <citation type="submission" date="2016-11" db="EMBL/GenBank/DDBJ databases">
        <authorList>
            <person name="Jaros S."/>
            <person name="Januszkiewicz K."/>
            <person name="Wedrychowicz H."/>
        </authorList>
    </citation>
    <scope>NUCLEOTIDE SEQUENCE [LARGE SCALE GENOMIC DNA]</scope>
    <source>
        <strain evidence="8 9">CGMCC 1.7049</strain>
    </source>
</reference>
<accession>A0A1M5S554</accession>
<evidence type="ECO:0000313" key="8">
    <source>
        <dbReference type="EMBL" id="SHH33762.1"/>
    </source>
</evidence>
<feature type="transmembrane region" description="Helical" evidence="6">
    <location>
        <begin position="12"/>
        <end position="33"/>
    </location>
</feature>
<dbReference type="OrthoDB" id="9793824at2"/>
<dbReference type="RefSeq" id="WP_072899510.1">
    <property type="nucleotide sequence ID" value="NZ_FQWZ01000009.1"/>
</dbReference>
<evidence type="ECO:0000256" key="5">
    <source>
        <dbReference type="ARBA" id="ARBA00023136"/>
    </source>
</evidence>
<dbReference type="GO" id="GO:0005886">
    <property type="term" value="C:plasma membrane"/>
    <property type="evidence" value="ECO:0007669"/>
    <property type="project" value="UniProtKB-SubCell"/>
</dbReference>
<feature type="transmembrane region" description="Helical" evidence="6">
    <location>
        <begin position="123"/>
        <end position="146"/>
    </location>
</feature>
<dbReference type="PANTHER" id="PTHR36115:SF10">
    <property type="entry name" value="RDD DOMAIN-CONTAINING PROTEIN"/>
    <property type="match status" value="1"/>
</dbReference>
<dbReference type="EMBL" id="FQWZ01000009">
    <property type="protein sequence ID" value="SHH33762.1"/>
    <property type="molecule type" value="Genomic_DNA"/>
</dbReference>
<keyword evidence="2" id="KW-1003">Cell membrane</keyword>
<proteinExistence type="predicted"/>
<feature type="transmembrane region" description="Helical" evidence="6">
    <location>
        <begin position="48"/>
        <end position="69"/>
    </location>
</feature>
<evidence type="ECO:0000256" key="4">
    <source>
        <dbReference type="ARBA" id="ARBA00022989"/>
    </source>
</evidence>
<gene>
    <name evidence="8" type="ORF">SAMN04488068_3338</name>
</gene>
<evidence type="ECO:0000259" key="7">
    <source>
        <dbReference type="Pfam" id="PF06271"/>
    </source>
</evidence>
<dbReference type="PANTHER" id="PTHR36115">
    <property type="entry name" value="PROLINE-RICH ANTIGEN HOMOLOG-RELATED"/>
    <property type="match status" value="1"/>
</dbReference>
<sequence length="178" mass="19895">MSLNLPAPIWRRIAASVYDALLLLALWMVAALIDTVVRDALGLPRTRLAFQVMLFLLGMGFFGWFWTHGGQTLGMRVWRLRVRRVDGADLRWPIACLRYGLMLVTWFALLLPGLLRMPSAAGYAHASTLSAICLAWVLCALLMMALDPRRRAPCDWVARTEVIVEPRDDSASRAAEAG</sequence>
<dbReference type="InterPro" id="IPR051791">
    <property type="entry name" value="Pra-immunoreactive"/>
</dbReference>